<dbReference type="EMBL" id="CAJVPM010001854">
    <property type="protein sequence ID" value="CAG8475127.1"/>
    <property type="molecule type" value="Genomic_DNA"/>
</dbReference>
<name>A0ACA9KJD9_9GLOM</name>
<accession>A0ACA9KJD9</accession>
<comment type="caution">
    <text evidence="1">The sequence shown here is derived from an EMBL/GenBank/DDBJ whole genome shotgun (WGS) entry which is preliminary data.</text>
</comment>
<proteinExistence type="predicted"/>
<reference evidence="1" key="1">
    <citation type="submission" date="2021-06" db="EMBL/GenBank/DDBJ databases">
        <authorList>
            <person name="Kallberg Y."/>
            <person name="Tangrot J."/>
            <person name="Rosling A."/>
        </authorList>
    </citation>
    <scope>NUCLEOTIDE SEQUENCE</scope>
    <source>
        <strain evidence="1">AU212A</strain>
    </source>
</reference>
<keyword evidence="2" id="KW-1185">Reference proteome</keyword>
<organism evidence="1 2">
    <name type="scientific">Scutellospora calospora</name>
    <dbReference type="NCBI Taxonomy" id="85575"/>
    <lineage>
        <taxon>Eukaryota</taxon>
        <taxon>Fungi</taxon>
        <taxon>Fungi incertae sedis</taxon>
        <taxon>Mucoromycota</taxon>
        <taxon>Glomeromycotina</taxon>
        <taxon>Glomeromycetes</taxon>
        <taxon>Diversisporales</taxon>
        <taxon>Gigasporaceae</taxon>
        <taxon>Scutellospora</taxon>
    </lineage>
</organism>
<protein>
    <submittedName>
        <fullName evidence="1">256_t:CDS:1</fullName>
    </submittedName>
</protein>
<evidence type="ECO:0000313" key="2">
    <source>
        <dbReference type="Proteomes" id="UP000789860"/>
    </source>
</evidence>
<gene>
    <name evidence="1" type="ORF">SCALOS_LOCUS2191</name>
</gene>
<evidence type="ECO:0000313" key="1">
    <source>
        <dbReference type="EMBL" id="CAG8475127.1"/>
    </source>
</evidence>
<sequence>MIKITYHNKVSSNQKLNFIKECLYCYYFPCQKKKKIESDNFTDLDSEDNFYNIDELFKDYTSDSDNQVIQETSTSLSLSSQNYYRKKKKLGSTIWPHFNTNTTARLRVPYRTPTRQAAKIMIMNKFKNKTLALTTDNESAIIVYGRLIVQELQDEFDNIRFSHYRCVAHILNLAAKKGLEMVDSLVGKVRNLMSKLRVSTCLCNDLRELCKLKGILFLKPELDIDTRWNSTYYMLQKIQKIEAALNLLVVDHPSIRLLYPNINEQQNL</sequence>
<dbReference type="Proteomes" id="UP000789860">
    <property type="component" value="Unassembled WGS sequence"/>
</dbReference>